<dbReference type="Pfam" id="PF19833">
    <property type="entry name" value="RecG_dom3_C"/>
    <property type="match status" value="1"/>
</dbReference>
<reference evidence="18 19" key="1">
    <citation type="submission" date="2018-08" db="EMBL/GenBank/DDBJ databases">
        <title>Recombination of ecologically and evolutionarily significant loci maintains genetic cohesion in the Pseudomonas syringae species complex.</title>
        <authorList>
            <person name="Dillon M."/>
            <person name="Thakur S."/>
            <person name="Almeida R.N.D."/>
            <person name="Weir B.S."/>
            <person name="Guttman D.S."/>
        </authorList>
    </citation>
    <scope>NUCLEOTIDE SEQUENCE [LARGE SCALE GENOMIC DNA]</scope>
    <source>
        <strain evidence="18 19">ICMP 7846</strain>
    </source>
</reference>
<dbReference type="EMBL" id="RBSQ01001191">
    <property type="protein sequence ID" value="RMS46871.1"/>
    <property type="molecule type" value="Genomic_DNA"/>
</dbReference>
<dbReference type="EC" id="5.6.2.4" evidence="13"/>
<dbReference type="InterPro" id="IPR047112">
    <property type="entry name" value="RecG/Mfd"/>
</dbReference>
<keyword evidence="3" id="KW-0547">Nucleotide-binding</keyword>
<dbReference type="GO" id="GO:0016787">
    <property type="term" value="F:hydrolase activity"/>
    <property type="evidence" value="ECO:0007669"/>
    <property type="project" value="UniProtKB-KW"/>
</dbReference>
<comment type="catalytic activity">
    <reaction evidence="12">
        <text>Couples ATP hydrolysis with the unwinding of duplex DNA by translocating in the 3'-5' direction.</text>
        <dbReference type="EC" id="5.6.2.4"/>
    </reaction>
</comment>
<gene>
    <name evidence="18" type="ORF">ALP65_03540</name>
</gene>
<evidence type="ECO:0000256" key="8">
    <source>
        <dbReference type="ARBA" id="ARBA00023125"/>
    </source>
</evidence>
<protein>
    <recommendedName>
        <fullName evidence="2">ATP-dependent DNA helicase RecG</fullName>
        <ecNumber evidence="13">5.6.2.4</ecNumber>
    </recommendedName>
    <alternativeName>
        <fullName evidence="15">DNA branch migration protein RecG</fullName>
    </alternativeName>
    <alternativeName>
        <fullName evidence="16">Probable DNA 3'-5' helicase RecG</fullName>
    </alternativeName>
</protein>
<evidence type="ECO:0000256" key="15">
    <source>
        <dbReference type="ARBA" id="ARBA00049803"/>
    </source>
</evidence>
<dbReference type="PROSITE" id="PS51194">
    <property type="entry name" value="HELICASE_CTER"/>
    <property type="match status" value="1"/>
</dbReference>
<evidence type="ECO:0000256" key="3">
    <source>
        <dbReference type="ARBA" id="ARBA00022741"/>
    </source>
</evidence>
<name>A0A3M5DAX1_PSEAI</name>
<dbReference type="SMART" id="SM00490">
    <property type="entry name" value="HELICc"/>
    <property type="match status" value="1"/>
</dbReference>
<comment type="caution">
    <text evidence="18">The sequence shown here is derived from an EMBL/GenBank/DDBJ whole genome shotgun (WGS) entry which is preliminary data.</text>
</comment>
<comment type="similarity">
    <text evidence="1">Belongs to the helicase family. RecG subfamily.</text>
</comment>
<keyword evidence="6" id="KW-0347">Helicase</keyword>
<comment type="catalytic activity">
    <reaction evidence="14">
        <text>ATP + H2O = ADP + phosphate + H(+)</text>
        <dbReference type="Rhea" id="RHEA:13065"/>
        <dbReference type="ChEBI" id="CHEBI:15377"/>
        <dbReference type="ChEBI" id="CHEBI:15378"/>
        <dbReference type="ChEBI" id="CHEBI:30616"/>
        <dbReference type="ChEBI" id="CHEBI:43474"/>
        <dbReference type="ChEBI" id="CHEBI:456216"/>
        <dbReference type="EC" id="5.6.2.4"/>
    </reaction>
</comment>
<keyword evidence="9" id="KW-0233">DNA recombination</keyword>
<organism evidence="18 19">
    <name type="scientific">Pseudomonas aeruginosa</name>
    <dbReference type="NCBI Taxonomy" id="287"/>
    <lineage>
        <taxon>Bacteria</taxon>
        <taxon>Pseudomonadati</taxon>
        <taxon>Pseudomonadota</taxon>
        <taxon>Gammaproteobacteria</taxon>
        <taxon>Pseudomonadales</taxon>
        <taxon>Pseudomonadaceae</taxon>
        <taxon>Pseudomonas</taxon>
    </lineage>
</organism>
<evidence type="ECO:0000256" key="10">
    <source>
        <dbReference type="ARBA" id="ARBA00023204"/>
    </source>
</evidence>
<dbReference type="Gene3D" id="3.40.50.300">
    <property type="entry name" value="P-loop containing nucleotide triphosphate hydrolases"/>
    <property type="match status" value="1"/>
</dbReference>
<evidence type="ECO:0000313" key="18">
    <source>
        <dbReference type="EMBL" id="RMS46871.1"/>
    </source>
</evidence>
<dbReference type="GO" id="GO:0003677">
    <property type="term" value="F:DNA binding"/>
    <property type="evidence" value="ECO:0007669"/>
    <property type="project" value="UniProtKB-KW"/>
</dbReference>
<dbReference type="InterPro" id="IPR027417">
    <property type="entry name" value="P-loop_NTPase"/>
</dbReference>
<keyword evidence="11" id="KW-0413">Isomerase</keyword>
<evidence type="ECO:0000256" key="7">
    <source>
        <dbReference type="ARBA" id="ARBA00022840"/>
    </source>
</evidence>
<evidence type="ECO:0000256" key="9">
    <source>
        <dbReference type="ARBA" id="ARBA00023172"/>
    </source>
</evidence>
<dbReference type="FunFam" id="3.40.50.300:FF:000391">
    <property type="entry name" value="ATP-dependent DNA helicase RecG"/>
    <property type="match status" value="1"/>
</dbReference>
<dbReference type="GO" id="GO:0005524">
    <property type="term" value="F:ATP binding"/>
    <property type="evidence" value="ECO:0007669"/>
    <property type="project" value="UniProtKB-KW"/>
</dbReference>
<dbReference type="GO" id="GO:0043138">
    <property type="term" value="F:3'-5' DNA helicase activity"/>
    <property type="evidence" value="ECO:0007669"/>
    <property type="project" value="UniProtKB-EC"/>
</dbReference>
<dbReference type="PANTHER" id="PTHR47964">
    <property type="entry name" value="ATP-DEPENDENT DNA HELICASE HOMOLOG RECG, CHLOROPLASTIC"/>
    <property type="match status" value="1"/>
</dbReference>
<accession>A0A3M5DAX1</accession>
<proteinExistence type="inferred from homology"/>
<feature type="domain" description="Helicase C-terminal" evidence="17">
    <location>
        <begin position="45"/>
        <end position="191"/>
    </location>
</feature>
<evidence type="ECO:0000256" key="6">
    <source>
        <dbReference type="ARBA" id="ARBA00022806"/>
    </source>
</evidence>
<dbReference type="InterPro" id="IPR001650">
    <property type="entry name" value="Helicase_C-like"/>
</dbReference>
<sequence>MSAYADLDTSILDELPPGRTPVNTVLVADSRRIEVIERVRAACREGRQAYWVCTLIEESEELTCQAAETTYEELSSALGELRVGLIHGRMKPADKAVVMEAFKEGMLQLLVATTVIEVGVDVPNASLMIIENPERLGLAQLHQLRGRVGRGSAASHCVLLYHPPLSQIGRERLGIMRETSDGFVIAEKDLELRGPGEMLGTRQTGLLQFKVADLMRDADLLPAVRDAAQSLLAHWPQHVSPLLERWLRHGQQYGQV</sequence>
<keyword evidence="5" id="KW-0378">Hydrolase</keyword>
<evidence type="ECO:0000256" key="16">
    <source>
        <dbReference type="ARBA" id="ARBA00049819"/>
    </source>
</evidence>
<dbReference type="GO" id="GO:0006310">
    <property type="term" value="P:DNA recombination"/>
    <property type="evidence" value="ECO:0007669"/>
    <property type="project" value="UniProtKB-KW"/>
</dbReference>
<evidence type="ECO:0000256" key="2">
    <source>
        <dbReference type="ARBA" id="ARBA00017846"/>
    </source>
</evidence>
<keyword evidence="8" id="KW-0238">DNA-binding</keyword>
<evidence type="ECO:0000313" key="19">
    <source>
        <dbReference type="Proteomes" id="UP000270834"/>
    </source>
</evidence>
<dbReference type="InterPro" id="IPR045562">
    <property type="entry name" value="RecG_dom3_C"/>
</dbReference>
<dbReference type="SUPFAM" id="SSF52540">
    <property type="entry name" value="P-loop containing nucleoside triphosphate hydrolases"/>
    <property type="match status" value="1"/>
</dbReference>
<evidence type="ECO:0000256" key="11">
    <source>
        <dbReference type="ARBA" id="ARBA00023235"/>
    </source>
</evidence>
<evidence type="ECO:0000256" key="4">
    <source>
        <dbReference type="ARBA" id="ARBA00022763"/>
    </source>
</evidence>
<keyword evidence="7" id="KW-0067">ATP-binding</keyword>
<evidence type="ECO:0000256" key="5">
    <source>
        <dbReference type="ARBA" id="ARBA00022801"/>
    </source>
</evidence>
<evidence type="ECO:0000256" key="14">
    <source>
        <dbReference type="ARBA" id="ARBA00048988"/>
    </source>
</evidence>
<evidence type="ECO:0000256" key="1">
    <source>
        <dbReference type="ARBA" id="ARBA00007504"/>
    </source>
</evidence>
<keyword evidence="4" id="KW-0227">DNA damage</keyword>
<evidence type="ECO:0000259" key="17">
    <source>
        <dbReference type="PROSITE" id="PS51194"/>
    </source>
</evidence>
<dbReference type="GO" id="GO:0006281">
    <property type="term" value="P:DNA repair"/>
    <property type="evidence" value="ECO:0007669"/>
    <property type="project" value="UniProtKB-KW"/>
</dbReference>
<dbReference type="AlphaFoldDB" id="A0A3M5DAX1"/>
<evidence type="ECO:0000256" key="13">
    <source>
        <dbReference type="ARBA" id="ARBA00034808"/>
    </source>
</evidence>
<dbReference type="Proteomes" id="UP000270834">
    <property type="component" value="Unassembled WGS sequence"/>
</dbReference>
<keyword evidence="10" id="KW-0234">DNA repair</keyword>
<dbReference type="PANTHER" id="PTHR47964:SF1">
    <property type="entry name" value="ATP-DEPENDENT DNA HELICASE HOMOLOG RECG, CHLOROPLASTIC"/>
    <property type="match status" value="1"/>
</dbReference>
<dbReference type="Pfam" id="PF00271">
    <property type="entry name" value="Helicase_C"/>
    <property type="match status" value="1"/>
</dbReference>
<evidence type="ECO:0000256" key="12">
    <source>
        <dbReference type="ARBA" id="ARBA00034617"/>
    </source>
</evidence>